<dbReference type="GO" id="GO:0005634">
    <property type="term" value="C:nucleus"/>
    <property type="evidence" value="ECO:0007669"/>
    <property type="project" value="UniProtKB-SubCell"/>
</dbReference>
<keyword evidence="10" id="KW-1185">Reference proteome</keyword>
<evidence type="ECO:0000256" key="6">
    <source>
        <dbReference type="ARBA" id="ARBA00023242"/>
    </source>
</evidence>
<dbReference type="OMA" id="QDAWYLS"/>
<dbReference type="Proteomes" id="UP000188268">
    <property type="component" value="Unassembled WGS sequence"/>
</dbReference>
<comment type="subcellular location">
    <subcellularLocation>
        <location evidence="1">Nucleus</location>
    </subcellularLocation>
</comment>
<proteinExistence type="inferred from homology"/>
<dbReference type="GO" id="GO:0005737">
    <property type="term" value="C:cytoplasm"/>
    <property type="evidence" value="ECO:0007669"/>
    <property type="project" value="EnsemblPlants"/>
</dbReference>
<dbReference type="GO" id="GO:0007064">
    <property type="term" value="P:mitotic sister chromatid cohesion"/>
    <property type="evidence" value="ECO:0007669"/>
    <property type="project" value="InterPro"/>
</dbReference>
<comment type="similarity">
    <text evidence="2">Belongs to the SCC4/mau-2 family.</text>
</comment>
<evidence type="ECO:0000256" key="5">
    <source>
        <dbReference type="ARBA" id="ARBA00022829"/>
    </source>
</evidence>
<accession>A0A1R3GBH0</accession>
<gene>
    <name evidence="9" type="ORF">CCACVL1_27245</name>
</gene>
<sequence>MEAVAEGLWGLADYHEKKGEIGKAVKCLEAICQSQAAFLPIVEVKTRLRIATVLMRHSHNVNHAKAHLERSQLLLNSIPSCFDLKCRAYSLLSQCYHLVGAIPPQKHILHKALHLISTVPPDVSVMLWCCNFNSQLANALIIEGDYQNSISILESAYASAAQICYPELQMFFVASILHVRLLMQWDDQTSVEVERALQRCHHLWEAIPSDRRAHCLGLLFYNELLHIFYRLRVSDYKNAVKHVDKLDAAMKQDSENMNQLHQLNLELNALNQSLSRSDLPSRERSALSARKARLERQLTDFPTTNTTTSTSADNDFLEPTYFGNAKRALQDRLFLAPPPINGEWLPKSAVYALVDLMVIIFGRPKGNFKECDKRIQSGMHIIKEELIKLGITDGVREVDLKHSAIWMAGVYLMLLMQFLENKVAVELTRSEFLEAQEALVEMKNWFTRFPTILQACESIIEMLRGQYAHSVGCYSEAAFHYVEAAKISESKSMKIMCQAYAAVSYFCIGDAESSSQALDIIGPIYRMKDSFVGVREEASILFAYGLVLMKQQDLQEARNRLAKGLQIAHVQMGNLQLVSQYLTILGNLALALHDTGQAREILRSSLTLAKKLGDIPTQIWVLSVLTGLYQQLGERGNEMENDDYRRNKLDDLQKRLADARSSIHHIELIDREKLDIQQISELDMKRTMAGQSMRVDLDIPESVGLSTPMPVRSSSRLADLDARRRGKRKV</sequence>
<keyword evidence="4" id="KW-0498">Mitosis</keyword>
<dbReference type="GO" id="GO:0051301">
    <property type="term" value="P:cell division"/>
    <property type="evidence" value="ECO:0007669"/>
    <property type="project" value="UniProtKB-KW"/>
</dbReference>
<dbReference type="Gene3D" id="1.25.40.10">
    <property type="entry name" value="Tetratricopeptide repeat domain"/>
    <property type="match status" value="2"/>
</dbReference>
<dbReference type="GO" id="GO:0009793">
    <property type="term" value="P:embryo development ending in seed dormancy"/>
    <property type="evidence" value="ECO:0007669"/>
    <property type="project" value="EnsemblPlants"/>
</dbReference>
<dbReference type="Pfam" id="PF10345">
    <property type="entry name" value="Cohesin_load"/>
    <property type="match status" value="1"/>
</dbReference>
<dbReference type="STRING" id="210143.A0A1R3GBH0"/>
<dbReference type="FunFam" id="1.25.40.10:FF:000614">
    <property type="entry name" value="Sister chromatid cohesion protein SCC4"/>
    <property type="match status" value="1"/>
</dbReference>
<dbReference type="Gramene" id="OMO55439">
    <property type="protein sequence ID" value="OMO55439"/>
    <property type="gene ID" value="CCACVL1_27245"/>
</dbReference>
<protein>
    <submittedName>
        <fullName evidence="9">Cohesin loading factor</fullName>
    </submittedName>
</protein>
<dbReference type="EMBL" id="AWWV01014673">
    <property type="protein sequence ID" value="OMO55439.1"/>
    <property type="molecule type" value="Genomic_DNA"/>
</dbReference>
<dbReference type="SUPFAM" id="SSF48452">
    <property type="entry name" value="TPR-like"/>
    <property type="match status" value="1"/>
</dbReference>
<reference evidence="9 10" key="1">
    <citation type="submission" date="2013-09" db="EMBL/GenBank/DDBJ databases">
        <title>Corchorus capsularis genome sequencing.</title>
        <authorList>
            <person name="Alam M."/>
            <person name="Haque M.S."/>
            <person name="Islam M.S."/>
            <person name="Emdad E.M."/>
            <person name="Islam M.M."/>
            <person name="Ahmed B."/>
            <person name="Halim A."/>
            <person name="Hossen Q.M.M."/>
            <person name="Hossain M.Z."/>
            <person name="Ahmed R."/>
            <person name="Khan M.M."/>
            <person name="Islam R."/>
            <person name="Rashid M.M."/>
            <person name="Khan S.A."/>
            <person name="Rahman M.S."/>
            <person name="Alam M."/>
        </authorList>
    </citation>
    <scope>NUCLEOTIDE SEQUENCE [LARGE SCALE GENOMIC DNA]</scope>
    <source>
        <strain evidence="10">cv. CVL-1</strain>
        <tissue evidence="9">Whole seedling</tissue>
    </source>
</reference>
<evidence type="ECO:0000256" key="2">
    <source>
        <dbReference type="ARBA" id="ARBA00008585"/>
    </source>
</evidence>
<dbReference type="AlphaFoldDB" id="A0A1R3GBH0"/>
<evidence type="ECO:0000256" key="7">
    <source>
        <dbReference type="ARBA" id="ARBA00023306"/>
    </source>
</evidence>
<keyword evidence="3" id="KW-0132">Cell division</keyword>
<keyword evidence="6" id="KW-0539">Nucleus</keyword>
<dbReference type="OrthoDB" id="5565328at2759"/>
<evidence type="ECO:0000256" key="3">
    <source>
        <dbReference type="ARBA" id="ARBA00022618"/>
    </source>
</evidence>
<organism evidence="9 10">
    <name type="scientific">Corchorus capsularis</name>
    <name type="common">Jute</name>
    <dbReference type="NCBI Taxonomy" id="210143"/>
    <lineage>
        <taxon>Eukaryota</taxon>
        <taxon>Viridiplantae</taxon>
        <taxon>Streptophyta</taxon>
        <taxon>Embryophyta</taxon>
        <taxon>Tracheophyta</taxon>
        <taxon>Spermatophyta</taxon>
        <taxon>Magnoliopsida</taxon>
        <taxon>eudicotyledons</taxon>
        <taxon>Gunneridae</taxon>
        <taxon>Pentapetalae</taxon>
        <taxon>rosids</taxon>
        <taxon>malvids</taxon>
        <taxon>Malvales</taxon>
        <taxon>Malvaceae</taxon>
        <taxon>Grewioideae</taxon>
        <taxon>Apeibeae</taxon>
        <taxon>Corchorus</taxon>
    </lineage>
</organism>
<dbReference type="InterPro" id="IPR011990">
    <property type="entry name" value="TPR-like_helical_dom_sf"/>
</dbReference>
<dbReference type="InterPro" id="IPR019440">
    <property type="entry name" value="MAU2"/>
</dbReference>
<evidence type="ECO:0000256" key="8">
    <source>
        <dbReference type="SAM" id="MobiDB-lite"/>
    </source>
</evidence>
<evidence type="ECO:0000256" key="1">
    <source>
        <dbReference type="ARBA" id="ARBA00004123"/>
    </source>
</evidence>
<evidence type="ECO:0000256" key="4">
    <source>
        <dbReference type="ARBA" id="ARBA00022776"/>
    </source>
</evidence>
<name>A0A1R3GBH0_COCAP</name>
<feature type="region of interest" description="Disordered" evidence="8">
    <location>
        <begin position="704"/>
        <end position="730"/>
    </location>
</feature>
<dbReference type="GO" id="GO:0007059">
    <property type="term" value="P:chromosome segregation"/>
    <property type="evidence" value="ECO:0007669"/>
    <property type="project" value="UniProtKB-KW"/>
</dbReference>
<keyword evidence="5" id="KW-0159">Chromosome partition</keyword>
<evidence type="ECO:0000313" key="9">
    <source>
        <dbReference type="EMBL" id="OMO55439.1"/>
    </source>
</evidence>
<keyword evidence="7" id="KW-0131">Cell cycle</keyword>
<dbReference type="PANTHER" id="PTHR21394">
    <property type="entry name" value="MAU2 CHROMATID COHESION FACTOR HOMOLOG"/>
    <property type="match status" value="1"/>
</dbReference>
<evidence type="ECO:0000313" key="10">
    <source>
        <dbReference type="Proteomes" id="UP000188268"/>
    </source>
</evidence>
<comment type="caution">
    <text evidence="9">The sequence shown here is derived from an EMBL/GenBank/DDBJ whole genome shotgun (WGS) entry which is preliminary data.</text>
</comment>